<dbReference type="PANTHER" id="PTHR45527:SF1">
    <property type="entry name" value="FATTY ACID SYNTHASE"/>
    <property type="match status" value="1"/>
</dbReference>
<proteinExistence type="predicted"/>
<dbReference type="AlphaFoldDB" id="K8EZ40"/>
<dbReference type="InterPro" id="IPR042099">
    <property type="entry name" value="ANL_N_sf"/>
</dbReference>
<dbReference type="InterPro" id="IPR036736">
    <property type="entry name" value="ACP-like_sf"/>
</dbReference>
<dbReference type="PROSITE" id="PS50088">
    <property type="entry name" value="ANK_REPEAT"/>
    <property type="match status" value="1"/>
</dbReference>
<dbReference type="PROSITE" id="PS00455">
    <property type="entry name" value="AMP_BINDING"/>
    <property type="match status" value="1"/>
</dbReference>
<dbReference type="GO" id="GO:0005737">
    <property type="term" value="C:cytoplasm"/>
    <property type="evidence" value="ECO:0007669"/>
    <property type="project" value="TreeGrafter"/>
</dbReference>
<keyword evidence="4" id="KW-1185">Reference proteome</keyword>
<dbReference type="Pfam" id="PF12796">
    <property type="entry name" value="Ank_2"/>
    <property type="match status" value="1"/>
</dbReference>
<name>K8EZ40_9CHLO</name>
<dbReference type="eggNOG" id="KOG1178">
    <property type="taxonomic scope" value="Eukaryota"/>
</dbReference>
<dbReference type="GO" id="GO:0044550">
    <property type="term" value="P:secondary metabolite biosynthetic process"/>
    <property type="evidence" value="ECO:0007669"/>
    <property type="project" value="TreeGrafter"/>
</dbReference>
<dbReference type="GO" id="GO:0043041">
    <property type="term" value="P:amino acid activation for nonribosomal peptide biosynthetic process"/>
    <property type="evidence" value="ECO:0007669"/>
    <property type="project" value="TreeGrafter"/>
</dbReference>
<organism evidence="3 4">
    <name type="scientific">Bathycoccus prasinos</name>
    <dbReference type="NCBI Taxonomy" id="41875"/>
    <lineage>
        <taxon>Eukaryota</taxon>
        <taxon>Viridiplantae</taxon>
        <taxon>Chlorophyta</taxon>
        <taxon>Mamiellophyceae</taxon>
        <taxon>Mamiellales</taxon>
        <taxon>Bathycoccaceae</taxon>
        <taxon>Bathycoccus</taxon>
    </lineage>
</organism>
<dbReference type="SUPFAM" id="SSF56801">
    <property type="entry name" value="Acetyl-CoA synthetase-like"/>
    <property type="match status" value="1"/>
</dbReference>
<dbReference type="SMART" id="SM00248">
    <property type="entry name" value="ANK"/>
    <property type="match status" value="3"/>
</dbReference>
<feature type="repeat" description="ANK" evidence="1">
    <location>
        <begin position="776"/>
        <end position="808"/>
    </location>
</feature>
<dbReference type="GO" id="GO:0031177">
    <property type="term" value="F:phosphopantetheine binding"/>
    <property type="evidence" value="ECO:0007669"/>
    <property type="project" value="TreeGrafter"/>
</dbReference>
<sequence>MRGVEMVGVAVNEGYMLHVCQVAVLRAGKTFVPISIEEGGRRRLNAVCELCEFASVVVRDWTHKEALLEMLDASKRRWMEDRVVVADEAVVSSDERRRAPLISSLVERKETFVSHVFFTSGSTGAPKGCVVSEKALFSYCTARNDKLKITETSRVFMASSSTFDPSYGDALSCFIAGGTLHVGNTKTATFEHLGVLLGRSQANFCALTPSLASTISDADLQAIENPLLITLGGERASTKLLEKLLDVKNIKVANTYGVTECTVYQTFGLMRDASDSKKIGKPLDGVSIVLARDDLNKILDPNLDRGKIGEIYVSGDQVGEGYFKAEELTRERFITLNDARYFRTGDFAKYDEESEECELVFLGRKDSQVKINGVRIELEEVESLAMEACERFVSAIAACAFSKSELVLFCCVPETSFEGLVSIKPDLVDAIRWCISKTLPKFMWPKQIFILDEPNLPLSANGKIDRRLLLSEEYMGMLIAEKMTNLRVGEEDENDLCLETPLDFAIADAWRLALNLDASDGKSVLRLNSNFLFMGGDSLGALSAVRKLRETLSQIPTISSSGMEGIGIFGEDFGALSPHELLQRPVLLTFASHLASTLNLPKSWTERKGGISEKRDSTVVEARSEYELSLIRLLVKSNQFKAIEAILKVYESEERSPPRDDAAVCLACQHGHTESLDILIKMSVFESELEHCRGARNANLLHCAARNPAKAGKVHAILAKNCSESVLAKLMQSKDDDGQIPLHALARFGASRSLINDFLLISKKSGKDLINARDGFERTPLHWASVNGNKNTLCALLEFGADKSLKDGNGETSLDAAERRALCASSERIPGERPSKWADIATVLGGSGSTKHLKGKK</sequence>
<keyword evidence="1" id="KW-0040">ANK repeat</keyword>
<dbReference type="Gene3D" id="1.25.40.20">
    <property type="entry name" value="Ankyrin repeat-containing domain"/>
    <property type="match status" value="1"/>
</dbReference>
<dbReference type="Gene3D" id="3.30.300.30">
    <property type="match status" value="1"/>
</dbReference>
<dbReference type="OrthoDB" id="408177at2759"/>
<dbReference type="PROSITE" id="PS50297">
    <property type="entry name" value="ANK_REP_REGION"/>
    <property type="match status" value="1"/>
</dbReference>
<dbReference type="Gene3D" id="3.40.50.12780">
    <property type="entry name" value="N-terminal domain of ligase-like"/>
    <property type="match status" value="1"/>
</dbReference>
<dbReference type="Proteomes" id="UP000198341">
    <property type="component" value="Chromosome 8"/>
</dbReference>
<dbReference type="InterPro" id="IPR020845">
    <property type="entry name" value="AMP-binding_CS"/>
</dbReference>
<dbReference type="InterPro" id="IPR036770">
    <property type="entry name" value="Ankyrin_rpt-contain_sf"/>
</dbReference>
<evidence type="ECO:0000256" key="1">
    <source>
        <dbReference type="PROSITE-ProRule" id="PRU00023"/>
    </source>
</evidence>
<dbReference type="InterPro" id="IPR045851">
    <property type="entry name" value="AMP-bd_C_sf"/>
</dbReference>
<dbReference type="SUPFAM" id="SSF48403">
    <property type="entry name" value="Ankyrin repeat"/>
    <property type="match status" value="1"/>
</dbReference>
<dbReference type="STRING" id="41875.K8EZ40"/>
<dbReference type="PANTHER" id="PTHR45527">
    <property type="entry name" value="NONRIBOSOMAL PEPTIDE SYNTHETASE"/>
    <property type="match status" value="1"/>
</dbReference>
<reference evidence="3 4" key="1">
    <citation type="submission" date="2011-10" db="EMBL/GenBank/DDBJ databases">
        <authorList>
            <person name="Genoscope - CEA"/>
        </authorList>
    </citation>
    <scope>NUCLEOTIDE SEQUENCE [LARGE SCALE GENOMIC DNA]</scope>
    <source>
        <strain evidence="3 4">RCC 1105</strain>
    </source>
</reference>
<dbReference type="Pfam" id="PF00501">
    <property type="entry name" value="AMP-binding"/>
    <property type="match status" value="1"/>
</dbReference>
<feature type="domain" description="AMP-dependent synthetase/ligase" evidence="2">
    <location>
        <begin position="6"/>
        <end position="323"/>
    </location>
</feature>
<evidence type="ECO:0000313" key="4">
    <source>
        <dbReference type="Proteomes" id="UP000198341"/>
    </source>
</evidence>
<dbReference type="RefSeq" id="XP_007511654.1">
    <property type="nucleotide sequence ID" value="XM_007511592.1"/>
</dbReference>
<dbReference type="Gene3D" id="1.10.1200.10">
    <property type="entry name" value="ACP-like"/>
    <property type="match status" value="1"/>
</dbReference>
<protein>
    <submittedName>
        <fullName evidence="3">Non-ribosomal peptide synthetase</fullName>
    </submittedName>
</protein>
<dbReference type="KEGG" id="bpg:Bathy08g02710"/>
<dbReference type="EMBL" id="FO082271">
    <property type="protein sequence ID" value="CCO17775.1"/>
    <property type="molecule type" value="Genomic_DNA"/>
</dbReference>
<evidence type="ECO:0000313" key="3">
    <source>
        <dbReference type="EMBL" id="CCO17775.1"/>
    </source>
</evidence>
<accession>K8EZ40</accession>
<gene>
    <name evidence="3" type="ORF">Bathy08g02710</name>
</gene>
<dbReference type="GeneID" id="19014250"/>
<evidence type="ECO:0000259" key="2">
    <source>
        <dbReference type="Pfam" id="PF00501"/>
    </source>
</evidence>
<dbReference type="InterPro" id="IPR000873">
    <property type="entry name" value="AMP-dep_synth/lig_dom"/>
</dbReference>
<dbReference type="InterPro" id="IPR002110">
    <property type="entry name" value="Ankyrin_rpt"/>
</dbReference>